<evidence type="ECO:0000256" key="2">
    <source>
        <dbReference type="SAM" id="MobiDB-lite"/>
    </source>
</evidence>
<name>A0A2P6U3A9_CHLSO</name>
<dbReference type="SUPFAM" id="SSF46565">
    <property type="entry name" value="Chaperone J-domain"/>
    <property type="match status" value="1"/>
</dbReference>
<protein>
    <submittedName>
        <fullName evidence="5">Subfamily B member 4</fullName>
    </submittedName>
</protein>
<dbReference type="OrthoDB" id="445556at2759"/>
<dbReference type="InterPro" id="IPR018253">
    <property type="entry name" value="DnaJ_domain_CS"/>
</dbReference>
<dbReference type="InterPro" id="IPR002939">
    <property type="entry name" value="DnaJ_C"/>
</dbReference>
<dbReference type="Proteomes" id="UP000239899">
    <property type="component" value="Unassembled WGS sequence"/>
</dbReference>
<dbReference type="AlphaFoldDB" id="A0A2P6U3A9"/>
<dbReference type="PANTHER" id="PTHR24078:SF553">
    <property type="entry name" value="DNAJ HOMOLOG SUBFAMILY B MEMBER 5"/>
    <property type="match status" value="1"/>
</dbReference>
<dbReference type="PROSITE" id="PS50076">
    <property type="entry name" value="DNAJ_2"/>
    <property type="match status" value="1"/>
</dbReference>
<feature type="compositionally biased region" description="Basic and acidic residues" evidence="2">
    <location>
        <begin position="83"/>
        <end position="288"/>
    </location>
</feature>
<dbReference type="Pfam" id="PF01556">
    <property type="entry name" value="DnaJ_C"/>
    <property type="match status" value="1"/>
</dbReference>
<dbReference type="CDD" id="cd06257">
    <property type="entry name" value="DnaJ"/>
    <property type="match status" value="1"/>
</dbReference>
<dbReference type="STRING" id="3076.A0A2P6U3A9"/>
<dbReference type="InterPro" id="IPR036869">
    <property type="entry name" value="J_dom_sf"/>
</dbReference>
<feature type="region of interest" description="Disordered" evidence="2">
    <location>
        <begin position="20"/>
        <end position="304"/>
    </location>
</feature>
<dbReference type="GO" id="GO:0051082">
    <property type="term" value="F:unfolded protein binding"/>
    <property type="evidence" value="ECO:0007669"/>
    <property type="project" value="InterPro"/>
</dbReference>
<dbReference type="EMBL" id="LHPG02000002">
    <property type="protein sequence ID" value="PRW60794.1"/>
    <property type="molecule type" value="Genomic_DNA"/>
</dbReference>
<organism evidence="5 6">
    <name type="scientific">Chlorella sorokiniana</name>
    <name type="common">Freshwater green alga</name>
    <dbReference type="NCBI Taxonomy" id="3076"/>
    <lineage>
        <taxon>Eukaryota</taxon>
        <taxon>Viridiplantae</taxon>
        <taxon>Chlorophyta</taxon>
        <taxon>core chlorophytes</taxon>
        <taxon>Trebouxiophyceae</taxon>
        <taxon>Chlorellales</taxon>
        <taxon>Chlorellaceae</taxon>
        <taxon>Chlorella clade</taxon>
        <taxon>Chlorella</taxon>
    </lineage>
</organism>
<accession>A0A2P6U3A9</accession>
<feature type="signal peptide" evidence="3">
    <location>
        <begin position="1"/>
        <end position="20"/>
    </location>
</feature>
<evidence type="ECO:0000256" key="3">
    <source>
        <dbReference type="SAM" id="SignalP"/>
    </source>
</evidence>
<evidence type="ECO:0000313" key="5">
    <source>
        <dbReference type="EMBL" id="PRW60794.1"/>
    </source>
</evidence>
<reference evidence="5 6" key="1">
    <citation type="journal article" date="2018" name="Plant J.">
        <title>Genome sequences of Chlorella sorokiniana UTEX 1602 and Micractinium conductrix SAG 241.80: implications to maltose excretion by a green alga.</title>
        <authorList>
            <person name="Arriola M.B."/>
            <person name="Velmurugan N."/>
            <person name="Zhang Y."/>
            <person name="Plunkett M.H."/>
            <person name="Hondzo H."/>
            <person name="Barney B.M."/>
        </authorList>
    </citation>
    <scope>NUCLEOTIDE SEQUENCE [LARGE SCALE GENOMIC DNA]</scope>
    <source>
        <strain evidence="6">UTEX 1602</strain>
    </source>
</reference>
<dbReference type="InterPro" id="IPR051339">
    <property type="entry name" value="DnaJ_subfamily_B"/>
</dbReference>
<keyword evidence="1" id="KW-0143">Chaperone</keyword>
<keyword evidence="3" id="KW-0732">Signal</keyword>
<feature type="chain" id="PRO_5015192427" evidence="3">
    <location>
        <begin position="21"/>
        <end position="939"/>
    </location>
</feature>
<dbReference type="GO" id="GO:0006457">
    <property type="term" value="P:protein folding"/>
    <property type="evidence" value="ECO:0007669"/>
    <property type="project" value="InterPro"/>
</dbReference>
<dbReference type="GO" id="GO:0051087">
    <property type="term" value="F:protein-folding chaperone binding"/>
    <property type="evidence" value="ECO:0007669"/>
    <property type="project" value="TreeGrafter"/>
</dbReference>
<dbReference type="Gene3D" id="1.10.287.110">
    <property type="entry name" value="DnaJ domain"/>
    <property type="match status" value="1"/>
</dbReference>
<dbReference type="SUPFAM" id="SSF49493">
    <property type="entry name" value="HSP40/DnaJ peptide-binding domain"/>
    <property type="match status" value="1"/>
</dbReference>
<feature type="compositionally biased region" description="Basic and acidic residues" evidence="2">
    <location>
        <begin position="59"/>
        <end position="72"/>
    </location>
</feature>
<feature type="domain" description="J" evidence="4">
    <location>
        <begin position="319"/>
        <end position="389"/>
    </location>
</feature>
<evidence type="ECO:0000256" key="1">
    <source>
        <dbReference type="ARBA" id="ARBA00023186"/>
    </source>
</evidence>
<evidence type="ECO:0000313" key="6">
    <source>
        <dbReference type="Proteomes" id="UP000239899"/>
    </source>
</evidence>
<dbReference type="PANTHER" id="PTHR24078">
    <property type="entry name" value="DNAJ HOMOLOG SUBFAMILY C MEMBER"/>
    <property type="match status" value="1"/>
</dbReference>
<comment type="caution">
    <text evidence="5">The sequence shown here is derived from an EMBL/GenBank/DDBJ whole genome shotgun (WGS) entry which is preliminary data.</text>
</comment>
<dbReference type="PRINTS" id="PR00625">
    <property type="entry name" value="JDOMAIN"/>
</dbReference>
<dbReference type="Pfam" id="PF00226">
    <property type="entry name" value="DnaJ"/>
    <property type="match status" value="1"/>
</dbReference>
<dbReference type="InterPro" id="IPR001623">
    <property type="entry name" value="DnaJ_domain"/>
</dbReference>
<keyword evidence="6" id="KW-1185">Reference proteome</keyword>
<evidence type="ECO:0000259" key="4">
    <source>
        <dbReference type="PROSITE" id="PS50076"/>
    </source>
</evidence>
<dbReference type="Gene3D" id="2.60.260.20">
    <property type="entry name" value="Urease metallochaperone UreE, N-terminal domain"/>
    <property type="match status" value="1"/>
</dbReference>
<proteinExistence type="predicted"/>
<dbReference type="SMART" id="SM00271">
    <property type="entry name" value="DnaJ"/>
    <property type="match status" value="1"/>
</dbReference>
<dbReference type="InterPro" id="IPR008971">
    <property type="entry name" value="HSP40/DnaJ_pept-bd"/>
</dbReference>
<dbReference type="GO" id="GO:0005829">
    <property type="term" value="C:cytosol"/>
    <property type="evidence" value="ECO:0007669"/>
    <property type="project" value="TreeGrafter"/>
</dbReference>
<sequence length="939" mass="100616">MSRAALLCCCLLSLAAAAAAGRPRHLQSDLPSTPELAEHPLGTSLTEDADAEGVFNNGNDKKEDKKDDEKDAGPTTNLVSSSKIEEESKKEDSNKKEAQKKEDEDESSKMQDDKPDNKNTPTEQKKDDKDDLKTLFSTSDKKDKEEEEKKKQDEEERKRKEKEEQDKKDKEEEEKKKQDEEERKRKEKEEQDKKDKDKKDNEDKKDEEDHNGNDKHNKDDHENDHKGDKDEGDKDHQGGGKDDHERLMAEMRAKAEQQRAAEEAREAERRAREGDAYRTPEQRAEAARAARAAAAEAGQGGLDGEEARVLEKRFDPSRNYYEVLGIPRGASAADVRKAYKRLALLYHPDKHKGEGGEQQAAIADKFKQVVEAFDVLINEEQRAVYDKCRDYQETHPGKDLPVLSPEEAALMRSGIAELSRLRRQGLKATKHPPLEKEVYVSLPKLNAGCTKTVAVERRRVRPDGTAFTCVKNVHAVIRRGSREGDRLVFEEEGEETVDTQPGDLILLLRQKPHPLYHRVGAKDLEMFGGAAAAGEPLFAVEVTTIQGKKRLLSGSALREAAANGGAGGVWQAVLPGQGLYDAAEPWEKPAGDLRVQLRYPAWLLKESAIKCCLQPRPVHLVGSGNDVVAAALAAGSVAGMLNHRREAAEMAAAQLAAAAAAHKAAAEGATLVQDTSSGCNSLRSESSCSGGCSAAGPTVVCLVVSHSCATPSPAAAAMLSALRRRVPGLEASAVASGCLLDDEWLALGQADAIIVDWLAAEGGTALDAAAAAGSVAAAAGPAEEAAIGAAHCQLEAVGLLELLWQRFWGGCLLVGVGQGCALLGRGPAGSCEPAASIAPPVLPWYRLRAGGGTSGWATLHASLGSPGGSGSCFIASGILGGGVWVADPTTGSVDMLVAPCRDALVALAAWSSQPGNQPEEVGLEEAAEEHGFMAELARA</sequence>
<gene>
    <name evidence="5" type="ORF">C2E21_1035</name>
</gene>
<dbReference type="PROSITE" id="PS00636">
    <property type="entry name" value="DNAJ_1"/>
    <property type="match status" value="1"/>
</dbReference>